<dbReference type="EMBL" id="JAHBMH010000024">
    <property type="protein sequence ID" value="KAK1938619.1"/>
    <property type="molecule type" value="Genomic_DNA"/>
</dbReference>
<dbReference type="SUPFAM" id="SSF109905">
    <property type="entry name" value="Surp module (SWAP domain)"/>
    <property type="match status" value="1"/>
</dbReference>
<organism evidence="3 4">
    <name type="scientific">Babesia divergens</name>
    <dbReference type="NCBI Taxonomy" id="32595"/>
    <lineage>
        <taxon>Eukaryota</taxon>
        <taxon>Sar</taxon>
        <taxon>Alveolata</taxon>
        <taxon>Apicomplexa</taxon>
        <taxon>Aconoidasida</taxon>
        <taxon>Piroplasmida</taxon>
        <taxon>Babesiidae</taxon>
        <taxon>Babesia</taxon>
    </lineage>
</organism>
<feature type="region of interest" description="Disordered" evidence="1">
    <location>
        <begin position="92"/>
        <end position="144"/>
    </location>
</feature>
<protein>
    <recommendedName>
        <fullName evidence="2">SURP motif domain-containing protein</fullName>
    </recommendedName>
</protein>
<feature type="domain" description="SURP motif" evidence="2">
    <location>
        <begin position="29"/>
        <end position="70"/>
    </location>
</feature>
<reference evidence="3" key="2">
    <citation type="submission" date="2021-05" db="EMBL/GenBank/DDBJ databases">
        <authorList>
            <person name="Pain A."/>
        </authorList>
    </citation>
    <scope>NUCLEOTIDE SEQUENCE</scope>
    <source>
        <strain evidence="3">1802A</strain>
    </source>
</reference>
<name>A0AAD9LKG3_BABDI</name>
<feature type="compositionally biased region" description="Polar residues" evidence="1">
    <location>
        <begin position="125"/>
        <end position="144"/>
    </location>
</feature>
<keyword evidence="4" id="KW-1185">Reference proteome</keyword>
<dbReference type="Proteomes" id="UP001195914">
    <property type="component" value="Unassembled WGS sequence"/>
</dbReference>
<proteinExistence type="predicted"/>
<reference evidence="3" key="1">
    <citation type="journal article" date="2014" name="Nucleic Acids Res.">
        <title>The evolutionary dynamics of variant antigen genes in Babesia reveal a history of genomic innovation underlying host-parasite interaction.</title>
        <authorList>
            <person name="Jackson A.P."/>
            <person name="Otto T.D."/>
            <person name="Darby A."/>
            <person name="Ramaprasad A."/>
            <person name="Xia D."/>
            <person name="Echaide I.E."/>
            <person name="Farber M."/>
            <person name="Gahlot S."/>
            <person name="Gamble J."/>
            <person name="Gupta D."/>
            <person name="Gupta Y."/>
            <person name="Jackson L."/>
            <person name="Malandrin L."/>
            <person name="Malas T.B."/>
            <person name="Moussa E."/>
            <person name="Nair M."/>
            <person name="Reid A.J."/>
            <person name="Sanders M."/>
            <person name="Sharma J."/>
            <person name="Tracey A."/>
            <person name="Quail M.A."/>
            <person name="Weir W."/>
            <person name="Wastling J.M."/>
            <person name="Hall N."/>
            <person name="Willadsen P."/>
            <person name="Lingelbach K."/>
            <person name="Shiels B."/>
            <person name="Tait A."/>
            <person name="Berriman M."/>
            <person name="Allred D.R."/>
            <person name="Pain A."/>
        </authorList>
    </citation>
    <scope>NUCLEOTIDE SEQUENCE</scope>
    <source>
        <strain evidence="3">1802A</strain>
    </source>
</reference>
<gene>
    <name evidence="3" type="ORF">X943_002763</name>
</gene>
<comment type="caution">
    <text evidence="3">The sequence shown here is derived from an EMBL/GenBank/DDBJ whole genome shotgun (WGS) entry which is preliminary data.</text>
</comment>
<evidence type="ECO:0000313" key="3">
    <source>
        <dbReference type="EMBL" id="KAK1938619.1"/>
    </source>
</evidence>
<evidence type="ECO:0000313" key="4">
    <source>
        <dbReference type="Proteomes" id="UP001195914"/>
    </source>
</evidence>
<sequence>MQRPDAVLPSQLLQVIRNGDPPELATILDMAYTASVVRKEGDSFEFRIKIHPDNQKLPFLEPTHHLHKCYELMKKNEDGVLTEVLRRFAPDSIKRLFPDHPNPQKAETEEPSSNSETQRPHQTHGEATQSPHNSVLVQGYSDSE</sequence>
<dbReference type="InterPro" id="IPR035967">
    <property type="entry name" value="SWAP/Surp_sf"/>
</dbReference>
<accession>A0AAD9LKG3</accession>
<dbReference type="GO" id="GO:0006396">
    <property type="term" value="P:RNA processing"/>
    <property type="evidence" value="ECO:0007669"/>
    <property type="project" value="InterPro"/>
</dbReference>
<dbReference type="AlphaFoldDB" id="A0AAD9LKG3"/>
<dbReference type="GO" id="GO:0003723">
    <property type="term" value="F:RNA binding"/>
    <property type="evidence" value="ECO:0007669"/>
    <property type="project" value="InterPro"/>
</dbReference>
<dbReference type="PROSITE" id="PS50128">
    <property type="entry name" value="SURP"/>
    <property type="match status" value="1"/>
</dbReference>
<evidence type="ECO:0000259" key="2">
    <source>
        <dbReference type="PROSITE" id="PS50128"/>
    </source>
</evidence>
<dbReference type="Pfam" id="PF01805">
    <property type="entry name" value="Surp"/>
    <property type="match status" value="1"/>
</dbReference>
<dbReference type="Gene3D" id="1.10.10.790">
    <property type="entry name" value="Surp module"/>
    <property type="match status" value="1"/>
</dbReference>
<dbReference type="InterPro" id="IPR000061">
    <property type="entry name" value="Surp"/>
</dbReference>
<evidence type="ECO:0000256" key="1">
    <source>
        <dbReference type="SAM" id="MobiDB-lite"/>
    </source>
</evidence>